<organism evidence="1 2">
    <name type="scientific">Acaulospora colombiana</name>
    <dbReference type="NCBI Taxonomy" id="27376"/>
    <lineage>
        <taxon>Eukaryota</taxon>
        <taxon>Fungi</taxon>
        <taxon>Fungi incertae sedis</taxon>
        <taxon>Mucoromycota</taxon>
        <taxon>Glomeromycotina</taxon>
        <taxon>Glomeromycetes</taxon>
        <taxon>Diversisporales</taxon>
        <taxon>Acaulosporaceae</taxon>
        <taxon>Acaulospora</taxon>
    </lineage>
</organism>
<protein>
    <submittedName>
        <fullName evidence="1">11045_t:CDS:1</fullName>
    </submittedName>
</protein>
<evidence type="ECO:0000313" key="1">
    <source>
        <dbReference type="EMBL" id="CAG8551418.1"/>
    </source>
</evidence>
<dbReference type="Proteomes" id="UP000789525">
    <property type="component" value="Unassembled WGS sequence"/>
</dbReference>
<evidence type="ECO:0000313" key="2">
    <source>
        <dbReference type="Proteomes" id="UP000789525"/>
    </source>
</evidence>
<gene>
    <name evidence="1" type="ORF">ACOLOM_LOCUS4869</name>
</gene>
<sequence>MTDNLVDAAEFTFVQACGLIPIVGTIIAAIAQSIIDRASKAEHNKKACEYISQRVKENLQVIAKAGIPPNSSVEKAKTELESALRNIELYIIEINKPGEFTQKFKKWLKDITNENDIAAASDNLLKKLQDATDDFCRIVALDTNKQIQEGITSVHEGLAALQIMMTQKGGDSVTEKEINESRLGPYFIMNSDDYDDEDNSSRNKNIRKKEYIGDDVAVKELENSDLKLERIVKQAKIVKLL</sequence>
<name>A0ACA9LYK5_9GLOM</name>
<keyword evidence="2" id="KW-1185">Reference proteome</keyword>
<accession>A0ACA9LYK5</accession>
<comment type="caution">
    <text evidence="1">The sequence shown here is derived from an EMBL/GenBank/DDBJ whole genome shotgun (WGS) entry which is preliminary data.</text>
</comment>
<feature type="non-terminal residue" evidence="1">
    <location>
        <position position="241"/>
    </location>
</feature>
<reference evidence="1" key="1">
    <citation type="submission" date="2021-06" db="EMBL/GenBank/DDBJ databases">
        <authorList>
            <person name="Kallberg Y."/>
            <person name="Tangrot J."/>
            <person name="Rosling A."/>
        </authorList>
    </citation>
    <scope>NUCLEOTIDE SEQUENCE</scope>
    <source>
        <strain evidence="1">CL356</strain>
    </source>
</reference>
<proteinExistence type="predicted"/>
<dbReference type="EMBL" id="CAJVPT010008390">
    <property type="protein sequence ID" value="CAG8551418.1"/>
    <property type="molecule type" value="Genomic_DNA"/>
</dbReference>
<feature type="non-terminal residue" evidence="1">
    <location>
        <position position="1"/>
    </location>
</feature>